<keyword evidence="3" id="KW-1185">Reference proteome</keyword>
<keyword evidence="1" id="KW-0539">Nucleus</keyword>
<dbReference type="AlphaFoldDB" id="A0AAN6PGN7"/>
<accession>A0AAN6PGN7</accession>
<organism evidence="2 3">
    <name type="scientific">Parachaetomium inaequale</name>
    <dbReference type="NCBI Taxonomy" id="2588326"/>
    <lineage>
        <taxon>Eukaryota</taxon>
        <taxon>Fungi</taxon>
        <taxon>Dikarya</taxon>
        <taxon>Ascomycota</taxon>
        <taxon>Pezizomycotina</taxon>
        <taxon>Sordariomycetes</taxon>
        <taxon>Sordariomycetidae</taxon>
        <taxon>Sordariales</taxon>
        <taxon>Chaetomiaceae</taxon>
        <taxon>Parachaetomium</taxon>
    </lineage>
</organism>
<gene>
    <name evidence="2" type="ORF">C8A01DRAFT_15480</name>
</gene>
<dbReference type="PANTHER" id="PTHR37540">
    <property type="entry name" value="TRANSCRIPTION FACTOR (ACR-2), PUTATIVE-RELATED-RELATED"/>
    <property type="match status" value="1"/>
</dbReference>
<dbReference type="InterPro" id="IPR021858">
    <property type="entry name" value="Fun_TF"/>
</dbReference>
<reference evidence="3" key="1">
    <citation type="journal article" date="2023" name="Mol. Phylogenet. Evol.">
        <title>Genome-scale phylogeny and comparative genomics of the fungal order Sordariales.</title>
        <authorList>
            <person name="Hensen N."/>
            <person name="Bonometti L."/>
            <person name="Westerberg I."/>
            <person name="Brannstrom I.O."/>
            <person name="Guillou S."/>
            <person name="Cros-Aarteil S."/>
            <person name="Calhoun S."/>
            <person name="Haridas S."/>
            <person name="Kuo A."/>
            <person name="Mondo S."/>
            <person name="Pangilinan J."/>
            <person name="Riley R."/>
            <person name="LaButti K."/>
            <person name="Andreopoulos B."/>
            <person name="Lipzen A."/>
            <person name="Chen C."/>
            <person name="Yan M."/>
            <person name="Daum C."/>
            <person name="Ng V."/>
            <person name="Clum A."/>
            <person name="Steindorff A."/>
            <person name="Ohm R.A."/>
            <person name="Martin F."/>
            <person name="Silar P."/>
            <person name="Natvig D.O."/>
            <person name="Lalanne C."/>
            <person name="Gautier V."/>
            <person name="Ament-Velasquez S.L."/>
            <person name="Kruys A."/>
            <person name="Hutchinson M.I."/>
            <person name="Powell A.J."/>
            <person name="Barry K."/>
            <person name="Miller A.N."/>
            <person name="Grigoriev I.V."/>
            <person name="Debuchy R."/>
            <person name="Gladieux P."/>
            <person name="Hiltunen Thoren M."/>
            <person name="Johannesson H."/>
        </authorList>
    </citation>
    <scope>NUCLEOTIDE SEQUENCE [LARGE SCALE GENOMIC DNA]</scope>
    <source>
        <strain evidence="3">CBS 284.82</strain>
    </source>
</reference>
<evidence type="ECO:0000256" key="1">
    <source>
        <dbReference type="ARBA" id="ARBA00023242"/>
    </source>
</evidence>
<sequence length="292" mass="31490">MLGNRALTRNQQVIETCRRSAKTTVDRDTILAARCSAIQGLHSMLAQPDTSTSDGAIGAVVNLVMNDICFGEVRELRVHVEGAREMVRARGGLAALEAKGNLAKMLLIPPAPIPTLNPTTTAIFKDTDFLLDAVLALPPEPSAWQLHKVQTMSEWVQGRLSGASAKKTTSPSSTSANLHRAVRLSSLLYCRAIQARQPFSQAIPENDVLELAEAVWAVPLETWDAMPWTLVSVLAVGLPTARSIPQCGSARMMLVTAAVQLALRDWGAVMRVMGRVVRLQAWLRGPRGGVSG</sequence>
<evidence type="ECO:0000313" key="2">
    <source>
        <dbReference type="EMBL" id="KAK4040659.1"/>
    </source>
</evidence>
<dbReference type="EMBL" id="MU854372">
    <property type="protein sequence ID" value="KAK4040659.1"/>
    <property type="molecule type" value="Genomic_DNA"/>
</dbReference>
<proteinExistence type="predicted"/>
<dbReference type="Pfam" id="PF11951">
    <property type="entry name" value="Fungal_trans_2"/>
    <property type="match status" value="1"/>
</dbReference>
<protein>
    <submittedName>
        <fullName evidence="2">Uncharacterized protein</fullName>
    </submittedName>
</protein>
<name>A0AAN6PGN7_9PEZI</name>
<dbReference type="Proteomes" id="UP001303115">
    <property type="component" value="Unassembled WGS sequence"/>
</dbReference>
<dbReference type="PANTHER" id="PTHR37540:SF9">
    <property type="entry name" value="ZN(2)-C6 FUNGAL-TYPE DOMAIN-CONTAINING PROTEIN"/>
    <property type="match status" value="1"/>
</dbReference>
<evidence type="ECO:0000313" key="3">
    <source>
        <dbReference type="Proteomes" id="UP001303115"/>
    </source>
</evidence>
<comment type="caution">
    <text evidence="2">The sequence shown here is derived from an EMBL/GenBank/DDBJ whole genome shotgun (WGS) entry which is preliminary data.</text>
</comment>